<dbReference type="Pfam" id="PF03190">
    <property type="entry name" value="Thioredox_DsbH"/>
    <property type="match status" value="1"/>
</dbReference>
<comment type="caution">
    <text evidence="3">The sequence shown here is derived from an EMBL/GenBank/DDBJ whole genome shotgun (WGS) entry which is preliminary data.</text>
</comment>
<dbReference type="RefSeq" id="WP_346824222.1">
    <property type="nucleotide sequence ID" value="NZ_JBDKWZ010000022.1"/>
</dbReference>
<dbReference type="PROSITE" id="PS51352">
    <property type="entry name" value="THIOREDOXIN_2"/>
    <property type="match status" value="1"/>
</dbReference>
<keyword evidence="4" id="KW-1185">Reference proteome</keyword>
<name>A0AAW9SKR4_9BACT</name>
<dbReference type="InterPro" id="IPR013766">
    <property type="entry name" value="Thioredoxin_domain"/>
</dbReference>
<evidence type="ECO:0000256" key="1">
    <source>
        <dbReference type="ARBA" id="ARBA00023284"/>
    </source>
</evidence>
<gene>
    <name evidence="3" type="ORF">AAG747_26225</name>
</gene>
<protein>
    <submittedName>
        <fullName evidence="3">DUF255 domain-containing protein</fullName>
    </submittedName>
</protein>
<dbReference type="EMBL" id="JBDKWZ010000022">
    <property type="protein sequence ID" value="MEN7551441.1"/>
    <property type="molecule type" value="Genomic_DNA"/>
</dbReference>
<keyword evidence="1" id="KW-0676">Redox-active center</keyword>
<sequence>MRKTIVIFAIAVGLWAFTPHISQSEKQTDNRKIPEIQANTPQNKADKIKWYSIEEASALSKQNPRKIIIDVYTDWCGWCKKMDAHTFSNPTIASYINENYYAVKLDAEQKASIEFQGETFNFIEQGRKGYHELAAALLNGRLSFPTIVFLNEKMEVITPLPGYQKPETLDPVLKYLIEGYDKGISWEDFSKNHYQSSF</sequence>
<proteinExistence type="predicted"/>
<organism evidence="3 4">
    <name type="scientific">Rapidithrix thailandica</name>
    <dbReference type="NCBI Taxonomy" id="413964"/>
    <lineage>
        <taxon>Bacteria</taxon>
        <taxon>Pseudomonadati</taxon>
        <taxon>Bacteroidota</taxon>
        <taxon>Cytophagia</taxon>
        <taxon>Cytophagales</taxon>
        <taxon>Flammeovirgaceae</taxon>
        <taxon>Rapidithrix</taxon>
    </lineage>
</organism>
<dbReference type="SUPFAM" id="SSF52833">
    <property type="entry name" value="Thioredoxin-like"/>
    <property type="match status" value="1"/>
</dbReference>
<reference evidence="3 4" key="1">
    <citation type="submission" date="2024-04" db="EMBL/GenBank/DDBJ databases">
        <title>Novel genus in family Flammeovirgaceae.</title>
        <authorList>
            <person name="Nguyen T.H."/>
            <person name="Vuong T.Q."/>
            <person name="Le H."/>
            <person name="Kim S.-G."/>
        </authorList>
    </citation>
    <scope>NUCLEOTIDE SEQUENCE [LARGE SCALE GENOMIC DNA]</scope>
    <source>
        <strain evidence="3 4">JCM 23209</strain>
    </source>
</reference>
<dbReference type="InterPro" id="IPR036249">
    <property type="entry name" value="Thioredoxin-like_sf"/>
</dbReference>
<dbReference type="Gene3D" id="3.40.30.10">
    <property type="entry name" value="Glutaredoxin"/>
    <property type="match status" value="1"/>
</dbReference>
<dbReference type="InterPro" id="IPR017937">
    <property type="entry name" value="Thioredoxin_CS"/>
</dbReference>
<evidence type="ECO:0000313" key="4">
    <source>
        <dbReference type="Proteomes" id="UP001403385"/>
    </source>
</evidence>
<dbReference type="Proteomes" id="UP001403385">
    <property type="component" value="Unassembled WGS sequence"/>
</dbReference>
<dbReference type="AlphaFoldDB" id="A0AAW9SKR4"/>
<evidence type="ECO:0000313" key="3">
    <source>
        <dbReference type="EMBL" id="MEN7551441.1"/>
    </source>
</evidence>
<dbReference type="PROSITE" id="PS00194">
    <property type="entry name" value="THIOREDOXIN_1"/>
    <property type="match status" value="1"/>
</dbReference>
<evidence type="ECO:0000259" key="2">
    <source>
        <dbReference type="PROSITE" id="PS51352"/>
    </source>
</evidence>
<accession>A0AAW9SKR4</accession>
<dbReference type="InterPro" id="IPR004879">
    <property type="entry name" value="Ssp411-like_TRX"/>
</dbReference>
<feature type="domain" description="Thioredoxin" evidence="2">
    <location>
        <begin position="27"/>
        <end position="178"/>
    </location>
</feature>